<evidence type="ECO:0000256" key="2">
    <source>
        <dbReference type="SAM" id="SignalP"/>
    </source>
</evidence>
<keyword evidence="5" id="KW-1185">Reference proteome</keyword>
<feature type="chain" id="PRO_5039368258" evidence="2">
    <location>
        <begin position="23"/>
        <end position="208"/>
    </location>
</feature>
<dbReference type="Gene3D" id="1.20.1260.10">
    <property type="match status" value="1"/>
</dbReference>
<dbReference type="InterPro" id="IPR005183">
    <property type="entry name" value="DUF305_CopM-like"/>
</dbReference>
<evidence type="ECO:0000259" key="3">
    <source>
        <dbReference type="Pfam" id="PF03713"/>
    </source>
</evidence>
<reference evidence="4 5" key="1">
    <citation type="submission" date="2020-08" db="EMBL/GenBank/DDBJ databases">
        <title>Sequencing the genomes of 1000 actinobacteria strains.</title>
        <authorList>
            <person name="Klenk H.-P."/>
        </authorList>
    </citation>
    <scope>NUCLEOTIDE SEQUENCE [LARGE SCALE GENOMIC DNA]</scope>
    <source>
        <strain evidence="4 5">DSM 46659</strain>
    </source>
</reference>
<feature type="signal peptide" evidence="2">
    <location>
        <begin position="1"/>
        <end position="22"/>
    </location>
</feature>
<dbReference type="InterPro" id="IPR012347">
    <property type="entry name" value="Ferritin-like"/>
</dbReference>
<evidence type="ECO:0000256" key="1">
    <source>
        <dbReference type="SAM" id="MobiDB-lite"/>
    </source>
</evidence>
<dbReference type="Proteomes" id="UP000546642">
    <property type="component" value="Unassembled WGS sequence"/>
</dbReference>
<dbReference type="RefSeq" id="WP_184072790.1">
    <property type="nucleotide sequence ID" value="NZ_JACHDS010000001.1"/>
</dbReference>
<dbReference type="PROSITE" id="PS51257">
    <property type="entry name" value="PROKAR_LIPOPROTEIN"/>
    <property type="match status" value="1"/>
</dbReference>
<organism evidence="4 5">
    <name type="scientific">Nocardiopsis mwathae</name>
    <dbReference type="NCBI Taxonomy" id="1472723"/>
    <lineage>
        <taxon>Bacteria</taxon>
        <taxon>Bacillati</taxon>
        <taxon>Actinomycetota</taxon>
        <taxon>Actinomycetes</taxon>
        <taxon>Streptosporangiales</taxon>
        <taxon>Nocardiopsidaceae</taxon>
        <taxon>Nocardiopsis</taxon>
    </lineage>
</organism>
<dbReference type="AlphaFoldDB" id="A0A7W9YDP2"/>
<dbReference type="PANTHER" id="PTHR36933">
    <property type="entry name" value="SLL0788 PROTEIN"/>
    <property type="match status" value="1"/>
</dbReference>
<dbReference type="PANTHER" id="PTHR36933:SF1">
    <property type="entry name" value="SLL0788 PROTEIN"/>
    <property type="match status" value="1"/>
</dbReference>
<feature type="region of interest" description="Disordered" evidence="1">
    <location>
        <begin position="189"/>
        <end position="208"/>
    </location>
</feature>
<protein>
    <submittedName>
        <fullName evidence="4">Uncharacterized protein (DUF305 family)</fullName>
    </submittedName>
</protein>
<dbReference type="EMBL" id="JACHDS010000001">
    <property type="protein sequence ID" value="MBB6170260.1"/>
    <property type="molecule type" value="Genomic_DNA"/>
</dbReference>
<keyword evidence="2" id="KW-0732">Signal</keyword>
<accession>A0A7W9YDP2</accession>
<dbReference type="Pfam" id="PF03713">
    <property type="entry name" value="DUF305"/>
    <property type="match status" value="1"/>
</dbReference>
<feature type="domain" description="DUF305" evidence="3">
    <location>
        <begin position="48"/>
        <end position="189"/>
    </location>
</feature>
<evidence type="ECO:0000313" key="4">
    <source>
        <dbReference type="EMBL" id="MBB6170260.1"/>
    </source>
</evidence>
<sequence>MFTRNRTFLLLPAALAGTLFLAACGGDGEDAAPTTEQTTPSAEFNDTDVEFARMMIPHHEQAIEMSDLAEKNDAGEQVQELADRISAAQGPEIEQLRNMLEAWGEEPAADDADHGGHGMMTGGQMADLEKATGDEFDRLFLELMIEHHEGAVHMAQEEIDDGVNPEATRMAEDIVDAQEGEIAEMKEMLGDSGTDGDAAGDGDEHGGH</sequence>
<proteinExistence type="predicted"/>
<comment type="caution">
    <text evidence="4">The sequence shown here is derived from an EMBL/GenBank/DDBJ whole genome shotgun (WGS) entry which is preliminary data.</text>
</comment>
<gene>
    <name evidence="4" type="ORF">HNR23_000320</name>
</gene>
<name>A0A7W9YDP2_9ACTN</name>
<evidence type="ECO:0000313" key="5">
    <source>
        <dbReference type="Proteomes" id="UP000546642"/>
    </source>
</evidence>